<protein>
    <submittedName>
        <fullName evidence="1">Uncharacterized protein</fullName>
    </submittedName>
</protein>
<dbReference type="Proteomes" id="UP001208534">
    <property type="component" value="Unassembled WGS sequence"/>
</dbReference>
<dbReference type="EMBL" id="JAHPRE010000008">
    <property type="protein sequence ID" value="MCU4395964.1"/>
    <property type="molecule type" value="Genomic_DNA"/>
</dbReference>
<evidence type="ECO:0000313" key="1">
    <source>
        <dbReference type="EMBL" id="MCU4395964.1"/>
    </source>
</evidence>
<accession>A0AAW5R7V8</accession>
<sequence length="173" mass="19045">MLGKVSGTSLDCLATSINTSFPDHFTEVTNAIYYLTFQVTENGVTNTQTVSFTSNVPNTQTYTSIFSYLMREALFEYLDDPVDGWADMYSVLNLNVFDNTLSGIDPSMESWENQSRPIDILFIETPENSLVGLNELQAIDLYPMLKSSTGDAPTVIHSCGYANSGSTSTQVES</sequence>
<dbReference type="RefSeq" id="WP_262578588.1">
    <property type="nucleotide sequence ID" value="NZ_JAHPRE010000008.1"/>
</dbReference>
<reference evidence="1" key="1">
    <citation type="submission" date="2021-06" db="EMBL/GenBank/DDBJ databases">
        <title>Propagation of a rapidly emergent carbapenem-resistant Acinetobacter baumannii lineage by various extra-hospital transmission networks.</title>
        <authorList>
            <person name="Calix J."/>
        </authorList>
    </citation>
    <scope>NUCLEOTIDE SEQUENCE</scope>
    <source>
        <strain evidence="1">WU_MDCI_Aw63</strain>
    </source>
</reference>
<organism evidence="1 2">
    <name type="scientific">Acinetobacter junii</name>
    <dbReference type="NCBI Taxonomy" id="40215"/>
    <lineage>
        <taxon>Bacteria</taxon>
        <taxon>Pseudomonadati</taxon>
        <taxon>Pseudomonadota</taxon>
        <taxon>Gammaproteobacteria</taxon>
        <taxon>Moraxellales</taxon>
        <taxon>Moraxellaceae</taxon>
        <taxon>Acinetobacter</taxon>
    </lineage>
</organism>
<proteinExistence type="predicted"/>
<evidence type="ECO:0000313" key="2">
    <source>
        <dbReference type="Proteomes" id="UP001208534"/>
    </source>
</evidence>
<comment type="caution">
    <text evidence="1">The sequence shown here is derived from an EMBL/GenBank/DDBJ whole genome shotgun (WGS) entry which is preliminary data.</text>
</comment>
<dbReference type="AlphaFoldDB" id="A0AAW5R7V8"/>
<name>A0AAW5R7V8_ACIJU</name>
<gene>
    <name evidence="1" type="ORF">KTH64_03035</name>
</gene>